<dbReference type="Gene3D" id="3.30.160.60">
    <property type="entry name" value="Classic Zinc Finger"/>
    <property type="match status" value="1"/>
</dbReference>
<keyword evidence="2" id="KW-0808">Transferase</keyword>
<dbReference type="GO" id="GO:0008270">
    <property type="term" value="F:zinc ion binding"/>
    <property type="evidence" value="ECO:0007669"/>
    <property type="project" value="UniProtKB-KW"/>
</dbReference>
<dbReference type="Pfam" id="PF12171">
    <property type="entry name" value="zf-C2H2_jaz"/>
    <property type="match status" value="1"/>
</dbReference>
<dbReference type="PROSITE" id="PS00028">
    <property type="entry name" value="ZINC_FINGER_C2H2_1"/>
    <property type="match status" value="1"/>
</dbReference>
<evidence type="ECO:0000256" key="8">
    <source>
        <dbReference type="SAM" id="MobiDB-lite"/>
    </source>
</evidence>
<keyword evidence="4" id="KW-0547">Nucleotide-binding</keyword>
<dbReference type="InterPro" id="IPR022755">
    <property type="entry name" value="Znf_C2H2_jaz"/>
</dbReference>
<proteinExistence type="inferred from homology"/>
<sequence length="508" mass="58085">MSRVPILVILGSTGSGKSKLGIELAQKFAGEIISADSMQVYKGLDIVTAKVTKEQRQMAVHHMLDIVDPLTYFSVIDFRDMVLPIMDNLLSKKKMPVIVGGTNYYIESLLWKILVSNPKAKSQEELEKTRKILDGDGDGGGDDETSERSETEDDESSPSKKMKIDGRTSEETNEVLHRRLAEIDPEMAQRLHPNNRRKVIRSLEVFEQYGITHTEILKAQRAAGGSGLGGPLRYPNSIILWLRCEEKVLCERLDRRVDAMMQDGLVEELLDFHRRYNEQRIKSNTSPDYTKGIFQSIGFKEFHDYLILPEEERASEKGEELLKRGIDDLKMVTRRYARKQQKWIKNRLMRRADRQVPPLYALDCTDLAQWESNVFDKAVSIVSATLRGEKPEEKPLNENIENQKITDSSNEVQHYCEVCDRIFIGELQWNAHLKGMKHKRILQRAKRMQAQTLSPELFYGKALEASSECTINRSAIGIVYTVAELPRFCVGQNGMRMDEISKLQSNAM</sequence>
<dbReference type="InterPro" id="IPR027417">
    <property type="entry name" value="P-loop_NTPase"/>
</dbReference>
<keyword evidence="5" id="KW-0863">Zinc-finger</keyword>
<dbReference type="InterPro" id="IPR003604">
    <property type="entry name" value="Matrin/U1-like-C_Znf_C2H2"/>
</dbReference>
<dbReference type="PANTHER" id="PTHR11088">
    <property type="entry name" value="TRNA DIMETHYLALLYLTRANSFERASE"/>
    <property type="match status" value="1"/>
</dbReference>
<dbReference type="GO" id="GO:0052381">
    <property type="term" value="F:tRNA dimethylallyltransferase activity"/>
    <property type="evidence" value="ECO:0007669"/>
    <property type="project" value="InterPro"/>
</dbReference>
<keyword evidence="11" id="KW-1185">Reference proteome</keyword>
<feature type="region of interest" description="Disordered" evidence="8">
    <location>
        <begin position="129"/>
        <end position="172"/>
    </location>
</feature>
<dbReference type="Gene3D" id="1.10.20.140">
    <property type="match status" value="1"/>
</dbReference>
<feature type="compositionally biased region" description="Acidic residues" evidence="8">
    <location>
        <begin position="135"/>
        <end position="156"/>
    </location>
</feature>
<dbReference type="PANTHER" id="PTHR11088:SF89">
    <property type="entry name" value="TRNA DIMETHYLALLYLTRANSFERASE"/>
    <property type="match status" value="1"/>
</dbReference>
<feature type="domain" description="C2H2-type" evidence="9">
    <location>
        <begin position="416"/>
        <end position="438"/>
    </location>
</feature>
<dbReference type="SUPFAM" id="SSF57667">
    <property type="entry name" value="beta-beta-alpha zinc fingers"/>
    <property type="match status" value="1"/>
</dbReference>
<reference evidence="10" key="2">
    <citation type="journal article" date="2023" name="Commun. Biol.">
        <title>Intrasexual cuticular hydrocarbon dimorphism in a wasp sheds light on hydrocarbon biosynthesis genes in Hymenoptera.</title>
        <authorList>
            <person name="Moris V.C."/>
            <person name="Podsiadlowski L."/>
            <person name="Martin S."/>
            <person name="Oeyen J.P."/>
            <person name="Donath A."/>
            <person name="Petersen M."/>
            <person name="Wilbrandt J."/>
            <person name="Misof B."/>
            <person name="Liedtke D."/>
            <person name="Thamm M."/>
            <person name="Scheiner R."/>
            <person name="Schmitt T."/>
            <person name="Niehuis O."/>
        </authorList>
    </citation>
    <scope>NUCLEOTIDE SEQUENCE</scope>
    <source>
        <strain evidence="10">GBR_01_08_01A</strain>
    </source>
</reference>
<organism evidence="10 11">
    <name type="scientific">Odynerus spinipes</name>
    <dbReference type="NCBI Taxonomy" id="1348599"/>
    <lineage>
        <taxon>Eukaryota</taxon>
        <taxon>Metazoa</taxon>
        <taxon>Ecdysozoa</taxon>
        <taxon>Arthropoda</taxon>
        <taxon>Hexapoda</taxon>
        <taxon>Insecta</taxon>
        <taxon>Pterygota</taxon>
        <taxon>Neoptera</taxon>
        <taxon>Endopterygota</taxon>
        <taxon>Hymenoptera</taxon>
        <taxon>Apocrita</taxon>
        <taxon>Aculeata</taxon>
        <taxon>Vespoidea</taxon>
        <taxon>Vespidae</taxon>
        <taxon>Eumeninae</taxon>
        <taxon>Odynerus</taxon>
    </lineage>
</organism>
<evidence type="ECO:0000256" key="2">
    <source>
        <dbReference type="ARBA" id="ARBA00022679"/>
    </source>
</evidence>
<dbReference type="SUPFAM" id="SSF52540">
    <property type="entry name" value="P-loop containing nucleoside triphosphate hydrolases"/>
    <property type="match status" value="2"/>
</dbReference>
<evidence type="ECO:0000256" key="4">
    <source>
        <dbReference type="ARBA" id="ARBA00022741"/>
    </source>
</evidence>
<dbReference type="InterPro" id="IPR036236">
    <property type="entry name" value="Znf_C2H2_sf"/>
</dbReference>
<reference evidence="10" key="1">
    <citation type="submission" date="2021-08" db="EMBL/GenBank/DDBJ databases">
        <authorList>
            <person name="Misof B."/>
            <person name="Oliver O."/>
            <person name="Podsiadlowski L."/>
            <person name="Donath A."/>
            <person name="Peters R."/>
            <person name="Mayer C."/>
            <person name="Rust J."/>
            <person name="Gunkel S."/>
            <person name="Lesny P."/>
            <person name="Martin S."/>
            <person name="Oeyen J.P."/>
            <person name="Petersen M."/>
            <person name="Panagiotis P."/>
            <person name="Wilbrandt J."/>
            <person name="Tanja T."/>
        </authorList>
    </citation>
    <scope>NUCLEOTIDE SEQUENCE</scope>
    <source>
        <strain evidence="10">GBR_01_08_01A</strain>
        <tissue evidence="10">Thorax + abdomen</tissue>
    </source>
</reference>
<feature type="compositionally biased region" description="Basic and acidic residues" evidence="8">
    <location>
        <begin position="162"/>
        <end position="172"/>
    </location>
</feature>
<keyword evidence="6" id="KW-0862">Zinc</keyword>
<dbReference type="GO" id="GO:0003676">
    <property type="term" value="F:nucleic acid binding"/>
    <property type="evidence" value="ECO:0007669"/>
    <property type="project" value="InterPro"/>
</dbReference>
<evidence type="ECO:0000313" key="11">
    <source>
        <dbReference type="Proteomes" id="UP001258017"/>
    </source>
</evidence>
<dbReference type="SMART" id="SM00451">
    <property type="entry name" value="ZnF_U1"/>
    <property type="match status" value="1"/>
</dbReference>
<evidence type="ECO:0000256" key="7">
    <source>
        <dbReference type="ARBA" id="ARBA00022840"/>
    </source>
</evidence>
<evidence type="ECO:0000256" key="3">
    <source>
        <dbReference type="ARBA" id="ARBA00022723"/>
    </source>
</evidence>
<dbReference type="GO" id="GO:0005524">
    <property type="term" value="F:ATP binding"/>
    <property type="evidence" value="ECO:0007669"/>
    <property type="project" value="UniProtKB-KW"/>
</dbReference>
<evidence type="ECO:0000256" key="1">
    <source>
        <dbReference type="ARBA" id="ARBA00005842"/>
    </source>
</evidence>
<dbReference type="EMBL" id="JAIFRP010000271">
    <property type="protein sequence ID" value="KAK2578470.1"/>
    <property type="molecule type" value="Genomic_DNA"/>
</dbReference>
<name>A0AAD9RFH7_9HYME</name>
<dbReference type="InterPro" id="IPR013087">
    <property type="entry name" value="Znf_C2H2_type"/>
</dbReference>
<dbReference type="Proteomes" id="UP001258017">
    <property type="component" value="Unassembled WGS sequence"/>
</dbReference>
<evidence type="ECO:0000256" key="6">
    <source>
        <dbReference type="ARBA" id="ARBA00022833"/>
    </source>
</evidence>
<dbReference type="AlphaFoldDB" id="A0AAD9RFH7"/>
<evidence type="ECO:0000313" key="10">
    <source>
        <dbReference type="EMBL" id="KAK2578470.1"/>
    </source>
</evidence>
<gene>
    <name evidence="10" type="ORF">KPH14_011639</name>
</gene>
<protein>
    <recommendedName>
        <fullName evidence="9">C2H2-type domain-containing protein</fullName>
    </recommendedName>
</protein>
<dbReference type="Gene3D" id="3.40.50.300">
    <property type="entry name" value="P-loop containing nucleotide triphosphate hydrolases"/>
    <property type="match status" value="1"/>
</dbReference>
<dbReference type="HAMAP" id="MF_00185">
    <property type="entry name" value="IPP_trans"/>
    <property type="match status" value="1"/>
</dbReference>
<comment type="similarity">
    <text evidence="1">Belongs to the IPP transferase family.</text>
</comment>
<accession>A0AAD9RFH7</accession>
<dbReference type="InterPro" id="IPR018022">
    <property type="entry name" value="IPT"/>
</dbReference>
<dbReference type="GO" id="GO:0005739">
    <property type="term" value="C:mitochondrion"/>
    <property type="evidence" value="ECO:0007669"/>
    <property type="project" value="TreeGrafter"/>
</dbReference>
<keyword evidence="3" id="KW-0479">Metal-binding</keyword>
<dbReference type="InterPro" id="IPR039657">
    <property type="entry name" value="Dimethylallyltransferase"/>
</dbReference>
<evidence type="ECO:0000256" key="5">
    <source>
        <dbReference type="ARBA" id="ARBA00022771"/>
    </source>
</evidence>
<keyword evidence="7" id="KW-0067">ATP-binding</keyword>
<dbReference type="GO" id="GO:0006400">
    <property type="term" value="P:tRNA modification"/>
    <property type="evidence" value="ECO:0007669"/>
    <property type="project" value="TreeGrafter"/>
</dbReference>
<evidence type="ECO:0000259" key="9">
    <source>
        <dbReference type="PROSITE" id="PS00028"/>
    </source>
</evidence>
<dbReference type="Pfam" id="PF01715">
    <property type="entry name" value="IPPT"/>
    <property type="match status" value="1"/>
</dbReference>
<comment type="caution">
    <text evidence="10">The sequence shown here is derived from an EMBL/GenBank/DDBJ whole genome shotgun (WGS) entry which is preliminary data.</text>
</comment>